<dbReference type="InterPro" id="IPR000198">
    <property type="entry name" value="RhoGAP_dom"/>
</dbReference>
<proteinExistence type="predicted"/>
<feature type="domain" description="C2" evidence="3">
    <location>
        <begin position="555"/>
        <end position="675"/>
    </location>
</feature>
<dbReference type="AlphaFoldDB" id="A0A177B0Y1"/>
<feature type="domain" description="Rho-GAP" evidence="5">
    <location>
        <begin position="737"/>
        <end position="938"/>
    </location>
</feature>
<dbReference type="GO" id="GO:0007165">
    <property type="term" value="P:signal transduction"/>
    <property type="evidence" value="ECO:0007669"/>
    <property type="project" value="InterPro"/>
</dbReference>
<dbReference type="GO" id="GO:0046578">
    <property type="term" value="P:regulation of Ras protein signal transduction"/>
    <property type="evidence" value="ECO:0007669"/>
    <property type="project" value="TreeGrafter"/>
</dbReference>
<feature type="compositionally biased region" description="Basic and acidic residues" evidence="2">
    <location>
        <begin position="74"/>
        <end position="117"/>
    </location>
</feature>
<evidence type="ECO:0000313" key="7">
    <source>
        <dbReference type="Proteomes" id="UP000078046"/>
    </source>
</evidence>
<keyword evidence="1" id="KW-0343">GTPase activation</keyword>
<dbReference type="Gene3D" id="2.30.42.10">
    <property type="match status" value="1"/>
</dbReference>
<dbReference type="PROSITE" id="PS50106">
    <property type="entry name" value="PDZ"/>
    <property type="match status" value="1"/>
</dbReference>
<dbReference type="GO" id="GO:0005096">
    <property type="term" value="F:GTPase activator activity"/>
    <property type="evidence" value="ECO:0007669"/>
    <property type="project" value="UniProtKB-KW"/>
</dbReference>
<organism evidence="6 7">
    <name type="scientific">Intoshia linei</name>
    <dbReference type="NCBI Taxonomy" id="1819745"/>
    <lineage>
        <taxon>Eukaryota</taxon>
        <taxon>Metazoa</taxon>
        <taxon>Spiralia</taxon>
        <taxon>Lophotrochozoa</taxon>
        <taxon>Mesozoa</taxon>
        <taxon>Orthonectida</taxon>
        <taxon>Rhopaluridae</taxon>
        <taxon>Intoshia</taxon>
    </lineage>
</organism>
<feature type="compositionally biased region" description="Basic and acidic residues" evidence="2">
    <location>
        <begin position="144"/>
        <end position="158"/>
    </location>
</feature>
<dbReference type="InterPro" id="IPR001478">
    <property type="entry name" value="PDZ"/>
</dbReference>
<dbReference type="CDD" id="cd00030">
    <property type="entry name" value="C2"/>
    <property type="match status" value="1"/>
</dbReference>
<dbReference type="SUPFAM" id="SSF48350">
    <property type="entry name" value="GTPase activation domain, GAP"/>
    <property type="match status" value="1"/>
</dbReference>
<dbReference type="Gene3D" id="1.10.555.10">
    <property type="entry name" value="Rho GTPase activation protein"/>
    <property type="match status" value="1"/>
</dbReference>
<dbReference type="EMBL" id="LWCA01000545">
    <property type="protein sequence ID" value="OAF67929.1"/>
    <property type="molecule type" value="Genomic_DNA"/>
</dbReference>
<feature type="compositionally biased region" description="Basic and acidic residues" evidence="2">
    <location>
        <begin position="29"/>
        <end position="54"/>
    </location>
</feature>
<dbReference type="SMART" id="SM00324">
    <property type="entry name" value="RhoGAP"/>
    <property type="match status" value="1"/>
</dbReference>
<dbReference type="InterPro" id="IPR036034">
    <property type="entry name" value="PDZ_sf"/>
</dbReference>
<name>A0A177B0Y1_9BILA</name>
<dbReference type="Proteomes" id="UP000078046">
    <property type="component" value="Unassembled WGS sequence"/>
</dbReference>
<evidence type="ECO:0000256" key="2">
    <source>
        <dbReference type="SAM" id="MobiDB-lite"/>
    </source>
</evidence>
<dbReference type="InterPro" id="IPR008936">
    <property type="entry name" value="Rho_GTPase_activation_prot"/>
</dbReference>
<dbReference type="GO" id="GO:0097060">
    <property type="term" value="C:synaptic membrane"/>
    <property type="evidence" value="ECO:0007669"/>
    <property type="project" value="TreeGrafter"/>
</dbReference>
<evidence type="ECO:0000259" key="4">
    <source>
        <dbReference type="PROSITE" id="PS50106"/>
    </source>
</evidence>
<dbReference type="Gene3D" id="2.60.40.150">
    <property type="entry name" value="C2 domain"/>
    <property type="match status" value="1"/>
</dbReference>
<evidence type="ECO:0000256" key="1">
    <source>
        <dbReference type="ARBA" id="ARBA00022468"/>
    </source>
</evidence>
<reference evidence="6 7" key="1">
    <citation type="submission" date="2016-04" db="EMBL/GenBank/DDBJ databases">
        <title>The genome of Intoshia linei affirms orthonectids as highly simplified spiralians.</title>
        <authorList>
            <person name="Mikhailov K.V."/>
            <person name="Slusarev G.S."/>
            <person name="Nikitin M.A."/>
            <person name="Logacheva M.D."/>
            <person name="Penin A."/>
            <person name="Aleoshin V."/>
            <person name="Panchin Y.V."/>
        </authorList>
    </citation>
    <scope>NUCLEOTIDE SEQUENCE [LARGE SCALE GENOMIC DNA]</scope>
    <source>
        <strain evidence="6">Intl2013</strain>
        <tissue evidence="6">Whole animal</tissue>
    </source>
</reference>
<dbReference type="GO" id="GO:0016477">
    <property type="term" value="P:cell migration"/>
    <property type="evidence" value="ECO:0007669"/>
    <property type="project" value="TreeGrafter"/>
</dbReference>
<evidence type="ECO:0008006" key="8">
    <source>
        <dbReference type="Google" id="ProtNLM"/>
    </source>
</evidence>
<dbReference type="PROSITE" id="PS50004">
    <property type="entry name" value="C2"/>
    <property type="match status" value="1"/>
</dbReference>
<dbReference type="InterPro" id="IPR057459">
    <property type="entry name" value="SYDE1/2_C2"/>
</dbReference>
<dbReference type="InterPro" id="IPR052118">
    <property type="entry name" value="Rho-GAP_regulator"/>
</dbReference>
<evidence type="ECO:0000259" key="3">
    <source>
        <dbReference type="PROSITE" id="PS50004"/>
    </source>
</evidence>
<evidence type="ECO:0000259" key="5">
    <source>
        <dbReference type="PROSITE" id="PS50238"/>
    </source>
</evidence>
<dbReference type="Pfam" id="PF25336">
    <property type="entry name" value="C2_SYDE"/>
    <property type="match status" value="1"/>
</dbReference>
<dbReference type="SMART" id="SM00228">
    <property type="entry name" value="PDZ"/>
    <property type="match status" value="1"/>
</dbReference>
<gene>
    <name evidence="6" type="ORF">A3Q56_04324</name>
</gene>
<feature type="compositionally biased region" description="Basic and acidic residues" evidence="2">
    <location>
        <begin position="1"/>
        <end position="11"/>
    </location>
</feature>
<keyword evidence="7" id="KW-1185">Reference proteome</keyword>
<dbReference type="SUPFAM" id="SSF50156">
    <property type="entry name" value="PDZ domain-like"/>
    <property type="match status" value="1"/>
</dbReference>
<sequence length="938" mass="111126">MNHKNRDENKKNKQYPKETYYVNTGSSKSQHENDKTTIEKERQNHTADRSDREVQSVPRRQHREHRNRQSASRDVPREEKELHNYKNMELNHHYRDTKKVSIDSERYNPEFEKNKIKQEKKHQHLDDRYGRIYSQNDYKMQKHLQPDSEETRGSSELYKNDDSSYDYFCDKNIHRYDEKAYDTYPPRQKIHEIETEERYDMDYSPYDNHKDVEKLCNGFYQDCNINQNQCRQNKIEKSRDKYNYNSDIQCEIIRIEKNLVVFRNCKYRVLTVKIVKRPGQSVGFFIRQGYELPNGESTSENDKEGISFIYVSRIKSGSAIEQQTILMCFDRIVSINSTDTSQMDINDVVVHISTSKVLVLEILRNSNQASNTKEYKIPREGRYKTKNVSRDYTNRYYSEDYRKGLYTNYNHQRIPNHQKRSASVQSSNFDKYQNSFQQHNYLQSDPYNTENKTTFKIYSNYDNQNVPPFRYKNNNENIHRYSLNEDPMHSQHRMHPTEMYETVKSKSRPMCNYNQPIQTPTHDPGMDHADFTKYKSFNINENKNIMYSYDSKSSQQEKNELFNKYYQYKFSGRFIAHILMATNLKSSGIKKNTLKDLYCVVQADGINKARTMIRTGISNFDWNELFGIDVENCISINFLLYNWHNNERVHRLLYCNNILLSDIIYDNIERVHKPSHFNEEFKKMKQKWPLKLALLLDPIGSLYITIDYIPITLMLLRREFKSNNSNNFNSLNPLFGNHLSLIVKYEDNDTNVPIILRRLIHEIENRNIDHIGIYTMCGSERKRNALRNSLTENVMRCPLTKDYVIDTSTLTDILKDFLRELAHPVMTVELYPAFMDSCTALLQSNRKKQQQIIMSLVDCLPQINKDTLSFLMNHIKRVEINSNINKSNSAILGNVFGSILFCPPSETLGNQLDVLETASIILKKHSLIMNVLIDCWSI</sequence>
<dbReference type="Pfam" id="PF00620">
    <property type="entry name" value="RhoGAP"/>
    <property type="match status" value="1"/>
</dbReference>
<dbReference type="SUPFAM" id="SSF49562">
    <property type="entry name" value="C2 domain (Calcium/lipid-binding domain, CaLB)"/>
    <property type="match status" value="1"/>
</dbReference>
<dbReference type="InterPro" id="IPR000008">
    <property type="entry name" value="C2_dom"/>
</dbReference>
<evidence type="ECO:0000313" key="6">
    <source>
        <dbReference type="EMBL" id="OAF67929.1"/>
    </source>
</evidence>
<accession>A0A177B0Y1</accession>
<dbReference type="SMART" id="SM00239">
    <property type="entry name" value="C2"/>
    <property type="match status" value="1"/>
</dbReference>
<feature type="region of interest" description="Disordered" evidence="2">
    <location>
        <begin position="1"/>
        <end position="158"/>
    </location>
</feature>
<dbReference type="OrthoDB" id="120383at2759"/>
<dbReference type="Pfam" id="PF00595">
    <property type="entry name" value="PDZ"/>
    <property type="match status" value="1"/>
</dbReference>
<dbReference type="PROSITE" id="PS50238">
    <property type="entry name" value="RHOGAP"/>
    <property type="match status" value="1"/>
</dbReference>
<comment type="caution">
    <text evidence="6">The sequence shown here is derived from an EMBL/GenBank/DDBJ whole genome shotgun (WGS) entry which is preliminary data.</text>
</comment>
<feature type="domain" description="PDZ" evidence="4">
    <location>
        <begin position="271"/>
        <end position="349"/>
    </location>
</feature>
<protein>
    <recommendedName>
        <fullName evidence="8">Rho GTPase-activating protein 100F</fullName>
    </recommendedName>
</protein>
<dbReference type="PANTHER" id="PTHR46150:SF3">
    <property type="entry name" value="RHO GTPASE-ACTIVATING PROTEIN 100F"/>
    <property type="match status" value="1"/>
</dbReference>
<dbReference type="InterPro" id="IPR035892">
    <property type="entry name" value="C2_domain_sf"/>
</dbReference>
<dbReference type="PANTHER" id="PTHR46150">
    <property type="entry name" value="RHO GTPASE-ACTIVATING PROTEIN 100F"/>
    <property type="match status" value="1"/>
</dbReference>
<feature type="compositionally biased region" description="Basic residues" evidence="2">
    <location>
        <begin position="59"/>
        <end position="68"/>
    </location>
</feature>